<reference evidence="7" key="2">
    <citation type="submission" date="2023-01" db="EMBL/GenBank/DDBJ databases">
        <title>Draft genome sequence of Algimonas porphyrae strain NBRC 108216.</title>
        <authorList>
            <person name="Sun Q."/>
            <person name="Mori K."/>
        </authorList>
    </citation>
    <scope>NUCLEOTIDE SEQUENCE</scope>
    <source>
        <strain evidence="7">NBRC 108216</strain>
    </source>
</reference>
<comment type="caution">
    <text evidence="7">The sequence shown here is derived from an EMBL/GenBank/DDBJ whole genome shotgun (WGS) entry which is preliminary data.</text>
</comment>
<feature type="transmembrane region" description="Helical" evidence="5">
    <location>
        <begin position="176"/>
        <end position="198"/>
    </location>
</feature>
<dbReference type="InterPro" id="IPR004358">
    <property type="entry name" value="Sig_transdc_His_kin-like_C"/>
</dbReference>
<evidence type="ECO:0000256" key="4">
    <source>
        <dbReference type="ARBA" id="ARBA00023012"/>
    </source>
</evidence>
<dbReference type="InterPro" id="IPR003594">
    <property type="entry name" value="HATPase_dom"/>
</dbReference>
<dbReference type="CDD" id="cd16922">
    <property type="entry name" value="HATPase_EvgS-ArcB-TorS-like"/>
    <property type="match status" value="1"/>
</dbReference>
<evidence type="ECO:0000259" key="6">
    <source>
        <dbReference type="PROSITE" id="PS50109"/>
    </source>
</evidence>
<keyword evidence="3" id="KW-0597">Phosphoprotein</keyword>
<organism evidence="7 8">
    <name type="scientific">Algimonas porphyrae</name>
    <dbReference type="NCBI Taxonomy" id="1128113"/>
    <lineage>
        <taxon>Bacteria</taxon>
        <taxon>Pseudomonadati</taxon>
        <taxon>Pseudomonadota</taxon>
        <taxon>Alphaproteobacteria</taxon>
        <taxon>Maricaulales</taxon>
        <taxon>Robiginitomaculaceae</taxon>
        <taxon>Algimonas</taxon>
    </lineage>
</organism>
<dbReference type="InterPro" id="IPR003661">
    <property type="entry name" value="HisK_dim/P_dom"/>
</dbReference>
<evidence type="ECO:0000313" key="7">
    <source>
        <dbReference type="EMBL" id="GLQ21222.1"/>
    </source>
</evidence>
<dbReference type="CDD" id="cd00082">
    <property type="entry name" value="HisKA"/>
    <property type="match status" value="1"/>
</dbReference>
<dbReference type="SUPFAM" id="SSF47384">
    <property type="entry name" value="Homodimeric domain of signal transducing histidine kinase"/>
    <property type="match status" value="1"/>
</dbReference>
<dbReference type="SMART" id="SM00387">
    <property type="entry name" value="HATPase_c"/>
    <property type="match status" value="1"/>
</dbReference>
<evidence type="ECO:0000256" key="2">
    <source>
        <dbReference type="ARBA" id="ARBA00012438"/>
    </source>
</evidence>
<dbReference type="InterPro" id="IPR036097">
    <property type="entry name" value="HisK_dim/P_sf"/>
</dbReference>
<dbReference type="Gene3D" id="1.10.287.130">
    <property type="match status" value="1"/>
</dbReference>
<keyword evidence="5" id="KW-1133">Transmembrane helix</keyword>
<dbReference type="PRINTS" id="PR00344">
    <property type="entry name" value="BCTRLSENSOR"/>
</dbReference>
<accession>A0ABQ5V2B7</accession>
<keyword evidence="8" id="KW-1185">Reference proteome</keyword>
<comment type="catalytic activity">
    <reaction evidence="1">
        <text>ATP + protein L-histidine = ADP + protein N-phospho-L-histidine.</text>
        <dbReference type="EC" id="2.7.13.3"/>
    </reaction>
</comment>
<evidence type="ECO:0000256" key="5">
    <source>
        <dbReference type="SAM" id="Phobius"/>
    </source>
</evidence>
<gene>
    <name evidence="7" type="ORF">GCM10007854_21770</name>
</gene>
<dbReference type="Pfam" id="PF02518">
    <property type="entry name" value="HATPase_c"/>
    <property type="match status" value="1"/>
</dbReference>
<dbReference type="PANTHER" id="PTHR45339:SF1">
    <property type="entry name" value="HYBRID SIGNAL TRANSDUCTION HISTIDINE KINASE J"/>
    <property type="match status" value="1"/>
</dbReference>
<feature type="transmembrane region" description="Helical" evidence="5">
    <location>
        <begin position="115"/>
        <end position="135"/>
    </location>
</feature>
<dbReference type="InterPro" id="IPR036890">
    <property type="entry name" value="HATPase_C_sf"/>
</dbReference>
<feature type="domain" description="Histidine kinase" evidence="6">
    <location>
        <begin position="224"/>
        <end position="444"/>
    </location>
</feature>
<feature type="transmembrane region" description="Helical" evidence="5">
    <location>
        <begin position="142"/>
        <end position="164"/>
    </location>
</feature>
<keyword evidence="4" id="KW-0902">Two-component regulatory system</keyword>
<feature type="transmembrane region" description="Helical" evidence="5">
    <location>
        <begin position="32"/>
        <end position="51"/>
    </location>
</feature>
<name>A0ABQ5V2B7_9PROT</name>
<sequence length="454" mass="48459">MGSIFGQSITTLERTLRIDAHLDVRTRARARIIYATGLIFILVQIINVISMHAVTGGWTGQQAIPLIASVFALAMTAMLRFTKSATFFGLGYGIACLIAIGGSAMISSVPNYPPPGINTALLPVLCGVSALIAFIGTRWTALLYIAASFGVIAALLNVTLGYGADAAMTIIAWDRATQALIGLILVGPICIVIAHLLFTNLEHLDRAVKRARAAESARAGFLAMMSHEIRTPLNGIMGMSDMLAEADIPDTEKRYAKLVQVSANSLMEIINEVLDMAKLEDGTVTIAQDPFSPAEMLQDVCDLFSIKAAHKGLWLGTKTNGMPEFLIGDAPHLRQILSNLVGNALKFTAEGGVQIGARLVSVQSGVAITQFFVQDTGVGIPESEQAHIFERFSQTSSAKMTKEKGTGLGLSICRELTEIMGGTLQLHSVPGQGTTFHFTLAFPMTDAAPERLLA</sequence>
<proteinExistence type="predicted"/>
<keyword evidence="5" id="KW-0472">Membrane</keyword>
<dbReference type="PANTHER" id="PTHR45339">
    <property type="entry name" value="HYBRID SIGNAL TRANSDUCTION HISTIDINE KINASE J"/>
    <property type="match status" value="1"/>
</dbReference>
<dbReference type="SUPFAM" id="SSF55874">
    <property type="entry name" value="ATPase domain of HSP90 chaperone/DNA topoisomerase II/histidine kinase"/>
    <property type="match status" value="1"/>
</dbReference>
<evidence type="ECO:0000256" key="1">
    <source>
        <dbReference type="ARBA" id="ARBA00000085"/>
    </source>
</evidence>
<evidence type="ECO:0000313" key="8">
    <source>
        <dbReference type="Proteomes" id="UP001161390"/>
    </source>
</evidence>
<dbReference type="SMART" id="SM00388">
    <property type="entry name" value="HisKA"/>
    <property type="match status" value="1"/>
</dbReference>
<dbReference type="Pfam" id="PF00512">
    <property type="entry name" value="HisKA"/>
    <property type="match status" value="1"/>
</dbReference>
<feature type="transmembrane region" description="Helical" evidence="5">
    <location>
        <begin position="88"/>
        <end position="109"/>
    </location>
</feature>
<dbReference type="EC" id="2.7.13.3" evidence="2"/>
<reference evidence="7" key="1">
    <citation type="journal article" date="2014" name="Int. J. Syst. Evol. Microbiol.">
        <title>Complete genome of a new Firmicutes species belonging to the dominant human colonic microbiota ('Ruminococcus bicirculans') reveals two chromosomes and a selective capacity to utilize plant glucans.</title>
        <authorList>
            <consortium name="NISC Comparative Sequencing Program"/>
            <person name="Wegmann U."/>
            <person name="Louis P."/>
            <person name="Goesmann A."/>
            <person name="Henrissat B."/>
            <person name="Duncan S.H."/>
            <person name="Flint H.J."/>
        </authorList>
    </citation>
    <scope>NUCLEOTIDE SEQUENCE</scope>
    <source>
        <strain evidence="7">NBRC 108216</strain>
    </source>
</reference>
<feature type="transmembrane region" description="Helical" evidence="5">
    <location>
        <begin position="63"/>
        <end position="81"/>
    </location>
</feature>
<dbReference type="EMBL" id="BSNJ01000004">
    <property type="protein sequence ID" value="GLQ21222.1"/>
    <property type="molecule type" value="Genomic_DNA"/>
</dbReference>
<dbReference type="PROSITE" id="PS50109">
    <property type="entry name" value="HIS_KIN"/>
    <property type="match status" value="1"/>
</dbReference>
<evidence type="ECO:0000256" key="3">
    <source>
        <dbReference type="ARBA" id="ARBA00022553"/>
    </source>
</evidence>
<dbReference type="Proteomes" id="UP001161390">
    <property type="component" value="Unassembled WGS sequence"/>
</dbReference>
<dbReference type="InterPro" id="IPR005467">
    <property type="entry name" value="His_kinase_dom"/>
</dbReference>
<protein>
    <recommendedName>
        <fullName evidence="2">histidine kinase</fullName>
        <ecNumber evidence="2">2.7.13.3</ecNumber>
    </recommendedName>
</protein>
<keyword evidence="5" id="KW-0812">Transmembrane</keyword>
<dbReference type="Gene3D" id="3.30.565.10">
    <property type="entry name" value="Histidine kinase-like ATPase, C-terminal domain"/>
    <property type="match status" value="1"/>
</dbReference>
<dbReference type="RefSeq" id="WP_284372560.1">
    <property type="nucleotide sequence ID" value="NZ_BSNJ01000004.1"/>
</dbReference>